<sequence>MIGKIGPYTVFMTPPSTPKPAVEQPVFDSPKKIVVPPPPPVQPPPQQFDKSIQSSNDFVTEFFKNAVTKVQNDLGWLGIGALLVEDPWVWLRERAQKRLEEREKIGRKKERVGPVTVINWDPHEFSPDLNPDWIQK</sequence>
<feature type="compositionally biased region" description="Pro residues" evidence="1">
    <location>
        <begin position="35"/>
        <end position="46"/>
    </location>
</feature>
<proteinExistence type="predicted"/>
<evidence type="ECO:0000256" key="1">
    <source>
        <dbReference type="SAM" id="MobiDB-lite"/>
    </source>
</evidence>
<dbReference type="PANTHER" id="PTHR37376:SF1">
    <property type="entry name" value="EXPRESSED PROTEIN"/>
    <property type="match status" value="1"/>
</dbReference>
<dbReference type="PANTHER" id="PTHR37376">
    <property type="entry name" value="EXPRESSED PROTEIN"/>
    <property type="match status" value="1"/>
</dbReference>
<evidence type="ECO:0000313" key="2">
    <source>
        <dbReference type="EMBL" id="SPC74732.1"/>
    </source>
</evidence>
<protein>
    <submittedName>
        <fullName evidence="2">Uncharacterized protein</fullName>
    </submittedName>
</protein>
<name>A0A2N9EIY3_FAGSY</name>
<organism evidence="2">
    <name type="scientific">Fagus sylvatica</name>
    <name type="common">Beechnut</name>
    <dbReference type="NCBI Taxonomy" id="28930"/>
    <lineage>
        <taxon>Eukaryota</taxon>
        <taxon>Viridiplantae</taxon>
        <taxon>Streptophyta</taxon>
        <taxon>Embryophyta</taxon>
        <taxon>Tracheophyta</taxon>
        <taxon>Spermatophyta</taxon>
        <taxon>Magnoliopsida</taxon>
        <taxon>eudicotyledons</taxon>
        <taxon>Gunneridae</taxon>
        <taxon>Pentapetalae</taxon>
        <taxon>rosids</taxon>
        <taxon>fabids</taxon>
        <taxon>Fagales</taxon>
        <taxon>Fagaceae</taxon>
        <taxon>Fagus</taxon>
    </lineage>
</organism>
<dbReference type="EMBL" id="OIVN01000123">
    <property type="protein sequence ID" value="SPC74732.1"/>
    <property type="molecule type" value="Genomic_DNA"/>
</dbReference>
<reference evidence="2" key="1">
    <citation type="submission" date="2018-02" db="EMBL/GenBank/DDBJ databases">
        <authorList>
            <person name="Cohen D.B."/>
            <person name="Kent A.D."/>
        </authorList>
    </citation>
    <scope>NUCLEOTIDE SEQUENCE</scope>
</reference>
<feature type="region of interest" description="Disordered" evidence="1">
    <location>
        <begin position="1"/>
        <end position="48"/>
    </location>
</feature>
<dbReference type="AlphaFoldDB" id="A0A2N9EIY3"/>
<gene>
    <name evidence="2" type="ORF">FSB_LOCUS2614</name>
</gene>
<accession>A0A2N9EIY3</accession>